<dbReference type="InterPro" id="IPR013520">
    <property type="entry name" value="Ribonucl_H"/>
</dbReference>
<dbReference type="InterPro" id="IPR034922">
    <property type="entry name" value="REX1-like_exo"/>
</dbReference>
<dbReference type="PANTHER" id="PTHR12801">
    <property type="entry name" value="RNA EXONUCLEASE REXO1 / RECO3 FAMILY MEMBER-RELATED"/>
    <property type="match status" value="1"/>
</dbReference>
<dbReference type="InterPro" id="IPR036397">
    <property type="entry name" value="RNaseH_sf"/>
</dbReference>
<keyword evidence="6" id="KW-0539">Nucleus</keyword>
<comment type="similarity">
    <text evidence="2">Belongs to the REXO1/REXO3 family.</text>
</comment>
<comment type="caution">
    <text evidence="8">The sequence shown here is derived from an EMBL/GenBank/DDBJ whole genome shotgun (WGS) entry which is preliminary data.</text>
</comment>
<keyword evidence="9" id="KW-1185">Reference proteome</keyword>
<evidence type="ECO:0000313" key="8">
    <source>
        <dbReference type="EMBL" id="KAH3661132.1"/>
    </source>
</evidence>
<dbReference type="GO" id="GO:0004527">
    <property type="term" value="F:exonuclease activity"/>
    <property type="evidence" value="ECO:0007669"/>
    <property type="project" value="UniProtKB-KW"/>
</dbReference>
<evidence type="ECO:0000256" key="1">
    <source>
        <dbReference type="ARBA" id="ARBA00004123"/>
    </source>
</evidence>
<dbReference type="InterPro" id="IPR047021">
    <property type="entry name" value="REXO1/3/4-like"/>
</dbReference>
<reference evidence="8" key="2">
    <citation type="submission" date="2021-01" db="EMBL/GenBank/DDBJ databases">
        <authorList>
            <person name="Schikora-Tamarit M.A."/>
        </authorList>
    </citation>
    <scope>NUCLEOTIDE SEQUENCE</scope>
    <source>
        <strain evidence="8">NCAIM Y.01608</strain>
    </source>
</reference>
<dbReference type="EMBL" id="JAEUBD010001468">
    <property type="protein sequence ID" value="KAH3661132.1"/>
    <property type="molecule type" value="Genomic_DNA"/>
</dbReference>
<dbReference type="CDD" id="cd06145">
    <property type="entry name" value="REX1_like"/>
    <property type="match status" value="1"/>
</dbReference>
<protein>
    <recommendedName>
        <fullName evidence="7">Exonuclease domain-containing protein</fullName>
    </recommendedName>
</protein>
<gene>
    <name evidence="8" type="ORF">OGATHE_005465</name>
</gene>
<feature type="domain" description="Exonuclease" evidence="7">
    <location>
        <begin position="241"/>
        <end position="400"/>
    </location>
</feature>
<dbReference type="InterPro" id="IPR012337">
    <property type="entry name" value="RNaseH-like_sf"/>
</dbReference>
<dbReference type="SMART" id="SM00479">
    <property type="entry name" value="EXOIII"/>
    <property type="match status" value="1"/>
</dbReference>
<proteinExistence type="inferred from homology"/>
<organism evidence="8 9">
    <name type="scientific">Ogataea polymorpha</name>
    <dbReference type="NCBI Taxonomy" id="460523"/>
    <lineage>
        <taxon>Eukaryota</taxon>
        <taxon>Fungi</taxon>
        <taxon>Dikarya</taxon>
        <taxon>Ascomycota</taxon>
        <taxon>Saccharomycotina</taxon>
        <taxon>Pichiomycetes</taxon>
        <taxon>Pichiales</taxon>
        <taxon>Pichiaceae</taxon>
        <taxon>Ogataea</taxon>
    </lineage>
</organism>
<evidence type="ECO:0000256" key="5">
    <source>
        <dbReference type="ARBA" id="ARBA00022839"/>
    </source>
</evidence>
<comment type="subcellular location">
    <subcellularLocation>
        <location evidence="1">Nucleus</location>
    </subcellularLocation>
</comment>
<evidence type="ECO:0000256" key="3">
    <source>
        <dbReference type="ARBA" id="ARBA00022722"/>
    </source>
</evidence>
<dbReference type="SUPFAM" id="SSF53098">
    <property type="entry name" value="Ribonuclease H-like"/>
    <property type="match status" value="1"/>
</dbReference>
<dbReference type="PANTHER" id="PTHR12801:SF115">
    <property type="entry name" value="FI18136P1-RELATED"/>
    <property type="match status" value="1"/>
</dbReference>
<dbReference type="GO" id="GO:0005634">
    <property type="term" value="C:nucleus"/>
    <property type="evidence" value="ECO:0007669"/>
    <property type="project" value="UniProtKB-SubCell"/>
</dbReference>
<evidence type="ECO:0000313" key="9">
    <source>
        <dbReference type="Proteomes" id="UP000788993"/>
    </source>
</evidence>
<keyword evidence="3" id="KW-0540">Nuclease</keyword>
<evidence type="ECO:0000256" key="4">
    <source>
        <dbReference type="ARBA" id="ARBA00022801"/>
    </source>
</evidence>
<sequence>MVDAGVSSDIGNVSVEADGQNAIGDVLEEGISVKPIVEHTKRRRSSHQSIKPRFKKSARKTPIFKLKFDSKRKNPLKYVNIRELVLYALTDVNKLNFGELENRKSINKVVLVLADGLTAADFGYESLAGLVEEQEIKNTEKYPFISQEFTKFIPLLSPGANRNLFSCATTLSSSTVPEKHRPALIKELELKGVQLSELTLDYTQMVANGYPIHPDVPGATKESIAQYSAFLATRDLKSKPRIFALDCEMCLTASGSVVTRVALTDEDHKLVIGDFVKPDEEITDYKTQYSGVDENSLKGVTTTLHDIQQKLLATISSKDYLVGHSLESDLCALRITHPTIIDTSICYDHVKGPPLKPSLRHLASEILGRSIQQSAHGHDPIEDCVACMELVQLKLKKGPAFGKLITEESIFRRLSHTNKQVLIDGKKVSKSGVAINFGGNKFFDEQRLDVPTDEEAVQKLAENLSNHDLAMIKLREPDKFDLSIKYIYETMPSNSLLIVCAGHGDRKRIDELITLQRNISGPLSPEDHQELISCVAKARESLALIKIKP</sequence>
<dbReference type="AlphaFoldDB" id="A0A9P8NXB2"/>
<dbReference type="GO" id="GO:0003676">
    <property type="term" value="F:nucleic acid binding"/>
    <property type="evidence" value="ECO:0007669"/>
    <property type="project" value="InterPro"/>
</dbReference>
<dbReference type="FunFam" id="3.30.420.10:FF:000019">
    <property type="entry name" value="RNA exonuclease NEF-sp"/>
    <property type="match status" value="1"/>
</dbReference>
<dbReference type="Proteomes" id="UP000788993">
    <property type="component" value="Unassembled WGS sequence"/>
</dbReference>
<evidence type="ECO:0000259" key="7">
    <source>
        <dbReference type="SMART" id="SM00479"/>
    </source>
</evidence>
<reference evidence="8" key="1">
    <citation type="journal article" date="2021" name="Open Biol.">
        <title>Shared evolutionary footprints suggest mitochondrial oxidative damage underlies multiple complex I losses in fungi.</title>
        <authorList>
            <person name="Schikora-Tamarit M.A."/>
            <person name="Marcet-Houben M."/>
            <person name="Nosek J."/>
            <person name="Gabaldon T."/>
        </authorList>
    </citation>
    <scope>NUCLEOTIDE SEQUENCE</scope>
    <source>
        <strain evidence="8">NCAIM Y.01608</strain>
    </source>
</reference>
<accession>A0A9P8NXB2</accession>
<evidence type="ECO:0000256" key="6">
    <source>
        <dbReference type="ARBA" id="ARBA00023242"/>
    </source>
</evidence>
<name>A0A9P8NXB2_9ASCO</name>
<dbReference type="Gene3D" id="3.30.420.10">
    <property type="entry name" value="Ribonuclease H-like superfamily/Ribonuclease H"/>
    <property type="match status" value="1"/>
</dbReference>
<evidence type="ECO:0000256" key="2">
    <source>
        <dbReference type="ARBA" id="ARBA00006357"/>
    </source>
</evidence>
<keyword evidence="5" id="KW-0269">Exonuclease</keyword>
<keyword evidence="4" id="KW-0378">Hydrolase</keyword>